<keyword evidence="2" id="KW-1185">Reference proteome</keyword>
<evidence type="ECO:0000313" key="1">
    <source>
        <dbReference type="EMBL" id="KAF2663355.1"/>
    </source>
</evidence>
<accession>A0A6A6TTG4</accession>
<evidence type="ECO:0000313" key="2">
    <source>
        <dbReference type="Proteomes" id="UP000799302"/>
    </source>
</evidence>
<protein>
    <recommendedName>
        <fullName evidence="3">ABM domain-containing protein</fullName>
    </recommendedName>
</protein>
<name>A0A6A6TTG4_9PEZI</name>
<dbReference type="OrthoDB" id="5142818at2759"/>
<gene>
    <name evidence="1" type="ORF">BT63DRAFT_461464</name>
</gene>
<dbReference type="EMBL" id="MU004246">
    <property type="protein sequence ID" value="KAF2663355.1"/>
    <property type="molecule type" value="Genomic_DNA"/>
</dbReference>
<reference evidence="1" key="1">
    <citation type="journal article" date="2020" name="Stud. Mycol.">
        <title>101 Dothideomycetes genomes: a test case for predicting lifestyles and emergence of pathogens.</title>
        <authorList>
            <person name="Haridas S."/>
            <person name="Albert R."/>
            <person name="Binder M."/>
            <person name="Bloem J."/>
            <person name="Labutti K."/>
            <person name="Salamov A."/>
            <person name="Andreopoulos B."/>
            <person name="Baker S."/>
            <person name="Barry K."/>
            <person name="Bills G."/>
            <person name="Bluhm B."/>
            <person name="Cannon C."/>
            <person name="Castanera R."/>
            <person name="Culley D."/>
            <person name="Daum C."/>
            <person name="Ezra D."/>
            <person name="Gonzalez J."/>
            <person name="Henrissat B."/>
            <person name="Kuo A."/>
            <person name="Liang C."/>
            <person name="Lipzen A."/>
            <person name="Lutzoni F."/>
            <person name="Magnuson J."/>
            <person name="Mondo S."/>
            <person name="Nolan M."/>
            <person name="Ohm R."/>
            <person name="Pangilinan J."/>
            <person name="Park H.-J."/>
            <person name="Ramirez L."/>
            <person name="Alfaro M."/>
            <person name="Sun H."/>
            <person name="Tritt A."/>
            <person name="Yoshinaga Y."/>
            <person name="Zwiers L.-H."/>
            <person name="Turgeon B."/>
            <person name="Goodwin S."/>
            <person name="Spatafora J."/>
            <person name="Crous P."/>
            <person name="Grigoriev I."/>
        </authorList>
    </citation>
    <scope>NUCLEOTIDE SEQUENCE</scope>
    <source>
        <strain evidence="1">CBS 115976</strain>
    </source>
</reference>
<dbReference type="AlphaFoldDB" id="A0A6A6TTG4"/>
<evidence type="ECO:0008006" key="3">
    <source>
        <dbReference type="Google" id="ProtNLM"/>
    </source>
</evidence>
<proteinExistence type="predicted"/>
<organism evidence="1 2">
    <name type="scientific">Microthyrium microscopicum</name>
    <dbReference type="NCBI Taxonomy" id="703497"/>
    <lineage>
        <taxon>Eukaryota</taxon>
        <taxon>Fungi</taxon>
        <taxon>Dikarya</taxon>
        <taxon>Ascomycota</taxon>
        <taxon>Pezizomycotina</taxon>
        <taxon>Dothideomycetes</taxon>
        <taxon>Dothideomycetes incertae sedis</taxon>
        <taxon>Microthyriales</taxon>
        <taxon>Microthyriaceae</taxon>
        <taxon>Microthyrium</taxon>
    </lineage>
</organism>
<sequence length="322" mass="37730">MVITSEDHFGTMQKRLTWTLFHHASTKPWPTWPNGTLPREGQNLDPYFEVLCHVPGVENVRIGRKVEDVDQAAYIVLWSSADALASFQASALFPDFLRLLPIGNEQSEAYDTSLSRIISLQFDHGFDMDTELYGRVTLNKFTGLADWESWHWGVRKAFNGFFPLGCMDIHRKRPPMYHYCVTWVDQQGGEQQGMWDWDPSKSLEDKPEIKKVIARGDEHVRERWEFLRWNQPIYYGATREREEESTKQPGAMQHWEKAIQRAMPPIQTWVQERWDIEKPYFPIAPDEDDVDIDMEDLELDEEDEFSACEELEEDDSLPVSIR</sequence>
<dbReference type="Proteomes" id="UP000799302">
    <property type="component" value="Unassembled WGS sequence"/>
</dbReference>